<reference evidence="4" key="1">
    <citation type="submission" date="2020-01" db="EMBL/GenBank/DDBJ databases">
        <title>Draft genome sequence of the Termite Coptotermes fromosanus.</title>
        <authorList>
            <person name="Itakura S."/>
            <person name="Yosikawa Y."/>
            <person name="Umezawa K."/>
        </authorList>
    </citation>
    <scope>NUCLEOTIDE SEQUENCE [LARGE SCALE GENOMIC DNA]</scope>
</reference>
<feature type="compositionally biased region" description="Basic and acidic residues" evidence="1">
    <location>
        <begin position="132"/>
        <end position="147"/>
    </location>
</feature>
<feature type="compositionally biased region" description="Low complexity" evidence="1">
    <location>
        <begin position="71"/>
        <end position="83"/>
    </location>
</feature>
<dbReference type="InParanoid" id="A0A6L2Q1M4"/>
<comment type="caution">
    <text evidence="3">The sequence shown here is derived from an EMBL/GenBank/DDBJ whole genome shotgun (WGS) entry which is preliminary data.</text>
</comment>
<evidence type="ECO:0000313" key="3">
    <source>
        <dbReference type="EMBL" id="GFG38656.1"/>
    </source>
</evidence>
<protein>
    <recommendedName>
        <fullName evidence="2">DUF4797 domain-containing protein</fullName>
    </recommendedName>
</protein>
<proteinExistence type="predicted"/>
<name>A0A6L2Q1M4_COPFO</name>
<dbReference type="AlphaFoldDB" id="A0A6L2Q1M4"/>
<feature type="region of interest" description="Disordered" evidence="1">
    <location>
        <begin position="114"/>
        <end position="147"/>
    </location>
</feature>
<evidence type="ECO:0000313" key="4">
    <source>
        <dbReference type="Proteomes" id="UP000502823"/>
    </source>
</evidence>
<dbReference type="Pfam" id="PF16051">
    <property type="entry name" value="DUF4797"/>
    <property type="match status" value="1"/>
</dbReference>
<keyword evidence="4" id="KW-1185">Reference proteome</keyword>
<organism evidence="3 4">
    <name type="scientific">Coptotermes formosanus</name>
    <name type="common">Formosan subterranean termite</name>
    <dbReference type="NCBI Taxonomy" id="36987"/>
    <lineage>
        <taxon>Eukaryota</taxon>
        <taxon>Metazoa</taxon>
        <taxon>Ecdysozoa</taxon>
        <taxon>Arthropoda</taxon>
        <taxon>Hexapoda</taxon>
        <taxon>Insecta</taxon>
        <taxon>Pterygota</taxon>
        <taxon>Neoptera</taxon>
        <taxon>Polyneoptera</taxon>
        <taxon>Dictyoptera</taxon>
        <taxon>Blattodea</taxon>
        <taxon>Blattoidea</taxon>
        <taxon>Termitoidae</taxon>
        <taxon>Rhinotermitidae</taxon>
        <taxon>Coptotermes</taxon>
    </lineage>
</organism>
<dbReference type="OrthoDB" id="8197399at2759"/>
<accession>A0A6L2Q1M4</accession>
<sequence>MDDEVSCIANAPVVLDTLNPTSNGSPRSVSPITPSPPRDLSGMKLVRAISRRLGRSRRRRVDPEEDDDNLSRSSTDSCDRSSGSAGGGVHRSKNSCGGLQKGFSFKRVFQSLTRNSRSHSASRAPSNVSNNDIRRVSDGSASDAEKKNRSILRAPAAYTYVRGLSGLPTQRPVVFRVDFITNDLICRDTSIAIVSVSNVGLKSILKTLIGDECFLLPGNVKTSDSINIYQEIHKL</sequence>
<feature type="compositionally biased region" description="Basic residues" evidence="1">
    <location>
        <begin position="49"/>
        <end position="60"/>
    </location>
</feature>
<feature type="compositionally biased region" description="Polar residues" evidence="1">
    <location>
        <begin position="114"/>
        <end position="131"/>
    </location>
</feature>
<dbReference type="EMBL" id="BLKM01000799">
    <property type="protein sequence ID" value="GFG38656.1"/>
    <property type="molecule type" value="Genomic_DNA"/>
</dbReference>
<evidence type="ECO:0000259" key="2">
    <source>
        <dbReference type="Pfam" id="PF16051"/>
    </source>
</evidence>
<dbReference type="Proteomes" id="UP000502823">
    <property type="component" value="Unassembled WGS sequence"/>
</dbReference>
<feature type="compositionally biased region" description="Polar residues" evidence="1">
    <location>
        <begin position="18"/>
        <end position="32"/>
    </location>
</feature>
<gene>
    <name evidence="3" type="ORF">Cfor_09241</name>
</gene>
<feature type="region of interest" description="Disordered" evidence="1">
    <location>
        <begin position="16"/>
        <end position="93"/>
    </location>
</feature>
<evidence type="ECO:0000256" key="1">
    <source>
        <dbReference type="SAM" id="MobiDB-lite"/>
    </source>
</evidence>
<feature type="domain" description="DUF4797" evidence="2">
    <location>
        <begin position="151"/>
        <end position="172"/>
    </location>
</feature>
<dbReference type="InterPro" id="IPR032050">
    <property type="entry name" value="DUF4797"/>
</dbReference>